<reference evidence="13" key="2">
    <citation type="journal article" date="2024" name="Plant">
        <title>Genomic evolution and insights into agronomic trait innovations of Sesamum species.</title>
        <authorList>
            <person name="Miao H."/>
            <person name="Wang L."/>
            <person name="Qu L."/>
            <person name="Liu H."/>
            <person name="Sun Y."/>
            <person name="Le M."/>
            <person name="Wang Q."/>
            <person name="Wei S."/>
            <person name="Zheng Y."/>
            <person name="Lin W."/>
            <person name="Duan Y."/>
            <person name="Cao H."/>
            <person name="Xiong S."/>
            <person name="Wang X."/>
            <person name="Wei L."/>
            <person name="Li C."/>
            <person name="Ma Q."/>
            <person name="Ju M."/>
            <person name="Zhao R."/>
            <person name="Li G."/>
            <person name="Mu C."/>
            <person name="Tian Q."/>
            <person name="Mei H."/>
            <person name="Zhang T."/>
            <person name="Gao T."/>
            <person name="Zhang H."/>
        </authorList>
    </citation>
    <scope>NUCLEOTIDE SEQUENCE</scope>
    <source>
        <strain evidence="13">KEN1</strain>
    </source>
</reference>
<name>A0AAW2WAK5_9LAMI</name>
<dbReference type="Gene3D" id="1.10.560.10">
    <property type="entry name" value="GroEL-like equatorial domain"/>
    <property type="match status" value="1"/>
</dbReference>
<dbReference type="Gene3D" id="3.30.260.10">
    <property type="entry name" value="TCP-1-like chaperonin intermediate domain"/>
    <property type="match status" value="1"/>
</dbReference>
<accession>A0AAW2WAK5</accession>
<dbReference type="PANTHER" id="PTHR11353">
    <property type="entry name" value="CHAPERONIN"/>
    <property type="match status" value="1"/>
</dbReference>
<dbReference type="Gene3D" id="3.10.129.10">
    <property type="entry name" value="Hotdog Thioesterase"/>
    <property type="match status" value="1"/>
</dbReference>
<evidence type="ECO:0000256" key="5">
    <source>
        <dbReference type="ARBA" id="ARBA00022741"/>
    </source>
</evidence>
<dbReference type="InterPro" id="IPR027409">
    <property type="entry name" value="GroEL-like_apical_dom_sf"/>
</dbReference>
<dbReference type="EMBL" id="JACGWN010000008">
    <property type="protein sequence ID" value="KAL0438336.1"/>
    <property type="molecule type" value="Genomic_DNA"/>
</dbReference>
<dbReference type="PRINTS" id="PR00304">
    <property type="entry name" value="TCOMPLEXTCP1"/>
</dbReference>
<keyword evidence="6 10" id="KW-0067">ATP-binding</keyword>
<dbReference type="GO" id="GO:0005524">
    <property type="term" value="F:ATP binding"/>
    <property type="evidence" value="ECO:0007669"/>
    <property type="project" value="UniProtKB-KW"/>
</dbReference>
<dbReference type="InterPro" id="IPR054357">
    <property type="entry name" value="MFE-2_N"/>
</dbReference>
<keyword evidence="4" id="KW-0963">Cytoplasm</keyword>
<feature type="domain" description="MaoC-like" evidence="11">
    <location>
        <begin position="728"/>
        <end position="826"/>
    </location>
</feature>
<evidence type="ECO:0000313" key="13">
    <source>
        <dbReference type="EMBL" id="KAL0438336.1"/>
    </source>
</evidence>
<dbReference type="SUPFAM" id="SSF54849">
    <property type="entry name" value="GroEL-intermediate domain like"/>
    <property type="match status" value="1"/>
</dbReference>
<dbReference type="PROSITE" id="PS00750">
    <property type="entry name" value="TCP1_1"/>
    <property type="match status" value="1"/>
</dbReference>
<evidence type="ECO:0000256" key="3">
    <source>
        <dbReference type="ARBA" id="ARBA00018961"/>
    </source>
</evidence>
<evidence type="ECO:0000256" key="8">
    <source>
        <dbReference type="ARBA" id="ARBA00024677"/>
    </source>
</evidence>
<dbReference type="GO" id="GO:0051082">
    <property type="term" value="F:unfolded protein binding"/>
    <property type="evidence" value="ECO:0007669"/>
    <property type="project" value="InterPro"/>
</dbReference>
<dbReference type="FunFam" id="1.10.560.10:FF:000045">
    <property type="entry name" value="T-complex protein 1 subunit eta"/>
    <property type="match status" value="1"/>
</dbReference>
<dbReference type="NCBIfam" id="TIGR02341">
    <property type="entry name" value="chap_CCT_beta"/>
    <property type="match status" value="1"/>
</dbReference>
<dbReference type="CDD" id="cd03336">
    <property type="entry name" value="TCP1_beta"/>
    <property type="match status" value="1"/>
</dbReference>
<dbReference type="InterPro" id="IPR053374">
    <property type="entry name" value="TCP-1_chaperonin"/>
</dbReference>
<dbReference type="AlphaFoldDB" id="A0AAW2WAK5"/>
<evidence type="ECO:0000259" key="12">
    <source>
        <dbReference type="Pfam" id="PF22622"/>
    </source>
</evidence>
<dbReference type="NCBIfam" id="NF041083">
    <property type="entry name" value="thermosome_beta"/>
    <property type="match status" value="1"/>
</dbReference>
<protein>
    <recommendedName>
        <fullName evidence="3">T-complex protein 1 subunit beta</fullName>
    </recommendedName>
    <alternativeName>
        <fullName evidence="9">CCT-beta</fullName>
    </alternativeName>
</protein>
<dbReference type="InterPro" id="IPR029069">
    <property type="entry name" value="HotDog_dom_sf"/>
</dbReference>
<dbReference type="Pfam" id="PF22622">
    <property type="entry name" value="MFE-2_hydrat-2_N"/>
    <property type="match status" value="1"/>
</dbReference>
<evidence type="ECO:0000256" key="9">
    <source>
        <dbReference type="ARBA" id="ARBA00033237"/>
    </source>
</evidence>
<dbReference type="GO" id="GO:0140662">
    <property type="term" value="F:ATP-dependent protein folding chaperone"/>
    <property type="evidence" value="ECO:0007669"/>
    <property type="project" value="InterPro"/>
</dbReference>
<evidence type="ECO:0000256" key="2">
    <source>
        <dbReference type="ARBA" id="ARBA00008020"/>
    </source>
</evidence>
<organism evidence="13">
    <name type="scientific">Sesamum latifolium</name>
    <dbReference type="NCBI Taxonomy" id="2727402"/>
    <lineage>
        <taxon>Eukaryota</taxon>
        <taxon>Viridiplantae</taxon>
        <taxon>Streptophyta</taxon>
        <taxon>Embryophyta</taxon>
        <taxon>Tracheophyta</taxon>
        <taxon>Spermatophyta</taxon>
        <taxon>Magnoliopsida</taxon>
        <taxon>eudicotyledons</taxon>
        <taxon>Gunneridae</taxon>
        <taxon>Pentapetalae</taxon>
        <taxon>asterids</taxon>
        <taxon>lamiids</taxon>
        <taxon>Lamiales</taxon>
        <taxon>Pedaliaceae</taxon>
        <taxon>Sesamum</taxon>
    </lineage>
</organism>
<dbReference type="SUPFAM" id="SSF48592">
    <property type="entry name" value="GroEL equatorial domain-like"/>
    <property type="match status" value="1"/>
</dbReference>
<dbReference type="InterPro" id="IPR012716">
    <property type="entry name" value="Chap_CCT_beta"/>
</dbReference>
<comment type="caution">
    <text evidence="13">The sequence shown here is derived from an EMBL/GenBank/DDBJ whole genome shotgun (WGS) entry which is preliminary data.</text>
</comment>
<keyword evidence="7 10" id="KW-0143">Chaperone</keyword>
<comment type="function">
    <text evidence="8">Molecular chaperone; assists the folding of proteins upon ATP hydrolysis. Known to play a role, in vitro, in the folding of actin and tubulin.</text>
</comment>
<comment type="subcellular location">
    <subcellularLocation>
        <location evidence="1">Cytoplasm</location>
    </subcellularLocation>
</comment>
<dbReference type="Pfam" id="PF00118">
    <property type="entry name" value="Cpn60_TCP1"/>
    <property type="match status" value="1"/>
</dbReference>
<dbReference type="FunFam" id="1.10.560.10:FF:000017">
    <property type="entry name" value="T-complex protein 1 subunit eta"/>
    <property type="match status" value="1"/>
</dbReference>
<dbReference type="InterPro" id="IPR002194">
    <property type="entry name" value="Chaperonin_TCP-1_CS"/>
</dbReference>
<dbReference type="PROSITE" id="PS00995">
    <property type="entry name" value="TCP1_3"/>
    <property type="match status" value="1"/>
</dbReference>
<dbReference type="InterPro" id="IPR027413">
    <property type="entry name" value="GROEL-like_equatorial_sf"/>
</dbReference>
<dbReference type="InterPro" id="IPR002539">
    <property type="entry name" value="MaoC-like_dom"/>
</dbReference>
<evidence type="ECO:0000256" key="1">
    <source>
        <dbReference type="ARBA" id="ARBA00004496"/>
    </source>
</evidence>
<dbReference type="PROSITE" id="PS00751">
    <property type="entry name" value="TCP1_2"/>
    <property type="match status" value="1"/>
</dbReference>
<evidence type="ECO:0000256" key="7">
    <source>
        <dbReference type="ARBA" id="ARBA00023186"/>
    </source>
</evidence>
<dbReference type="Pfam" id="PF01575">
    <property type="entry name" value="MaoC_dehydratas"/>
    <property type="match status" value="1"/>
</dbReference>
<comment type="similarity">
    <text evidence="2 10">Belongs to the TCP-1 chaperonin family.</text>
</comment>
<evidence type="ECO:0000259" key="11">
    <source>
        <dbReference type="Pfam" id="PF01575"/>
    </source>
</evidence>
<feature type="domain" description="Peroxisomal multifunctional enzyme type 2-like N-terminal" evidence="12">
    <location>
        <begin position="564"/>
        <end position="689"/>
    </location>
</feature>
<dbReference type="CDD" id="cd03448">
    <property type="entry name" value="HDE_HSD"/>
    <property type="match status" value="1"/>
</dbReference>
<dbReference type="SUPFAM" id="SSF54637">
    <property type="entry name" value="Thioesterase/thiol ester dehydrase-isomerase"/>
    <property type="match status" value="2"/>
</dbReference>
<dbReference type="Gene3D" id="3.50.7.10">
    <property type="entry name" value="GroEL"/>
    <property type="match status" value="1"/>
</dbReference>
<sequence>MAVDKLFKDEATEEKGERARMASFIGAMAIADLVKTTLGPKGMDKILQSTGRGHSVTVTNDGATILKSLHIDNPAAKVLVDISKVQDDEVGDGTTSVVVLAGELLREAEKLVNAKIHPMTIISGYRMAAECARNALLEKVVDNKLDAEKFKVDLMKIAMTTLSSKILSQDKEHFAKLAVDAVMRLKGSTNLEAIQIIKKPGGSLKDSFLDEGFILDKKIGVGQPKRIENAKILVANTAMDTDKVKIYGARVRVDSMAKVAEIEVAEKEKMREKVQKIINHGINCFVNRQLIYNFPEELFADAGVLAIEHADFDGIERLALVTGGEIASTFDNPESVKLGHCKLIEEIMIGEDRLIHFSGVELGQACTIVLRGASPHMLDEAERSLHDALCVLSQTVNDSRVLLGGGWPEMVMAKAVDELARKTPGKKSHAIEAFSRALVAIPTTIADNAGLDSAELVAQLRAEHHKEGSAAGIDVISGSVGDMAELGISEAFKVKQAVLLSATEAAEMILRVDEIITCAPRRREDRSEGMVHDWNQDLLNSDSTQVGLLKYLWRGDADHHAGMLHYALGIGACARDALDNKELKYVYHPDGQQSVEVLPTFAALFSMGLQSEIAKIPGLDFDPRLLLHGQQYIEMYKPLPSHGCNVDKQKCMSHYLSGKAAVLEIEILSYEKESGVLLCMNRMAVYLRGAGGFSKSSQPYSFTKYPSNQTLTYKIPRSQPFAVFEDCTQQSQALLYRLSGDYNPLHSDPMVAEIAGFSRPILHGLCTLGFAVRAIIKSICRGEQKMIKNISARFLLHVYPGETLITEMWIEGLRVAYQVKVKERNRAVLSGVVTLDRLSSSL</sequence>
<keyword evidence="5 10" id="KW-0547">Nucleotide-binding</keyword>
<dbReference type="GO" id="GO:0005832">
    <property type="term" value="C:chaperonin-containing T-complex"/>
    <property type="evidence" value="ECO:0007669"/>
    <property type="project" value="InterPro"/>
</dbReference>
<dbReference type="InterPro" id="IPR027410">
    <property type="entry name" value="TCP-1-like_intermed_sf"/>
</dbReference>
<evidence type="ECO:0000256" key="4">
    <source>
        <dbReference type="ARBA" id="ARBA00022490"/>
    </source>
</evidence>
<dbReference type="InterPro" id="IPR017998">
    <property type="entry name" value="Chaperone_TCP-1"/>
</dbReference>
<evidence type="ECO:0000256" key="10">
    <source>
        <dbReference type="RuleBase" id="RU004187"/>
    </source>
</evidence>
<dbReference type="SUPFAM" id="SSF52029">
    <property type="entry name" value="GroEL apical domain-like"/>
    <property type="match status" value="1"/>
</dbReference>
<evidence type="ECO:0000256" key="6">
    <source>
        <dbReference type="ARBA" id="ARBA00022840"/>
    </source>
</evidence>
<dbReference type="InterPro" id="IPR002423">
    <property type="entry name" value="Cpn60/GroEL/TCP-1"/>
</dbReference>
<proteinExistence type="inferred from homology"/>
<dbReference type="FunFam" id="3.30.260.10:FF:000025">
    <property type="entry name" value="Chaperonin containing TCP1 subunit 2"/>
    <property type="match status" value="1"/>
</dbReference>
<reference evidence="13" key="1">
    <citation type="submission" date="2020-06" db="EMBL/GenBank/DDBJ databases">
        <authorList>
            <person name="Li T."/>
            <person name="Hu X."/>
            <person name="Zhang T."/>
            <person name="Song X."/>
            <person name="Zhang H."/>
            <person name="Dai N."/>
            <person name="Sheng W."/>
            <person name="Hou X."/>
            <person name="Wei L."/>
        </authorList>
    </citation>
    <scope>NUCLEOTIDE SEQUENCE</scope>
    <source>
        <strain evidence="13">KEN1</strain>
        <tissue evidence="13">Leaf</tissue>
    </source>
</reference>
<dbReference type="FunFam" id="3.50.7.10:FF:000002">
    <property type="entry name" value="T-complex protein 1 subunit beta"/>
    <property type="match status" value="1"/>
</dbReference>
<dbReference type="GO" id="GO:0016887">
    <property type="term" value="F:ATP hydrolysis activity"/>
    <property type="evidence" value="ECO:0007669"/>
    <property type="project" value="InterPro"/>
</dbReference>
<gene>
    <name evidence="13" type="ORF">Slati_2316600</name>
</gene>